<evidence type="ECO:0000313" key="1">
    <source>
        <dbReference type="EMBL" id="KKN08970.1"/>
    </source>
</evidence>
<name>A0A0F9MNQ7_9ZZZZ</name>
<feature type="non-terminal residue" evidence="1">
    <location>
        <position position="120"/>
    </location>
</feature>
<dbReference type="EMBL" id="LAZR01004397">
    <property type="protein sequence ID" value="KKN08970.1"/>
    <property type="molecule type" value="Genomic_DNA"/>
</dbReference>
<dbReference type="AlphaFoldDB" id="A0A0F9MNQ7"/>
<protein>
    <submittedName>
        <fullName evidence="1">Uncharacterized protein</fullName>
    </submittedName>
</protein>
<sequence length="120" mass="13254">MKRRKFLNHSMLAGLASLSEASSTMAQASTKDASIYNKYHDPARMLKLEGEYYRHYPVDFSLGGEGAHGFKGWGKSAETVVPAEETAIIPMHIWNDGSPELPFSPDGPAGRVMNMYEMVS</sequence>
<gene>
    <name evidence="1" type="ORF">LCGC14_1051280</name>
</gene>
<organism evidence="1">
    <name type="scientific">marine sediment metagenome</name>
    <dbReference type="NCBI Taxonomy" id="412755"/>
    <lineage>
        <taxon>unclassified sequences</taxon>
        <taxon>metagenomes</taxon>
        <taxon>ecological metagenomes</taxon>
    </lineage>
</organism>
<proteinExistence type="predicted"/>
<accession>A0A0F9MNQ7</accession>
<reference evidence="1" key="1">
    <citation type="journal article" date="2015" name="Nature">
        <title>Complex archaea that bridge the gap between prokaryotes and eukaryotes.</title>
        <authorList>
            <person name="Spang A."/>
            <person name="Saw J.H."/>
            <person name="Jorgensen S.L."/>
            <person name="Zaremba-Niedzwiedzka K."/>
            <person name="Martijn J."/>
            <person name="Lind A.E."/>
            <person name="van Eijk R."/>
            <person name="Schleper C."/>
            <person name="Guy L."/>
            <person name="Ettema T.J."/>
        </authorList>
    </citation>
    <scope>NUCLEOTIDE SEQUENCE</scope>
</reference>
<comment type="caution">
    <text evidence="1">The sequence shown here is derived from an EMBL/GenBank/DDBJ whole genome shotgun (WGS) entry which is preliminary data.</text>
</comment>